<accession>A0AC34F725</accession>
<sequence length="264" mass="30249">MESVAENVNFPMDILKWMKLNAHPKMSLKLMQVCKYFQHVKFPYFVVKNIYGKDFVSMYSVLGNNDLRIWQRADEAPDNLWITDTIFSDQVGMNFMSLFSLYAHLLIEASFISKIIQKIVVCDIKKLELHGQDLTLKEFKFLTASGKIQDLSFSSTLIKEENGGVVFMDTILDCLPNVESIFLLAVSQASPNFPHMQQLQNYVDQLVRAGSTQHPPPVISFPGQSEQSKTGLMKLYSDFYGSYSDEDDDDEDVNEDNDDMFDEE</sequence>
<reference evidence="2" key="1">
    <citation type="submission" date="2022-11" db="UniProtKB">
        <authorList>
            <consortium name="WormBaseParasite"/>
        </authorList>
    </citation>
    <scope>IDENTIFICATION</scope>
</reference>
<protein>
    <submittedName>
        <fullName evidence="2">F-box domain-containing protein</fullName>
    </submittedName>
</protein>
<proteinExistence type="predicted"/>
<name>A0AC34F725_9BILA</name>
<dbReference type="Proteomes" id="UP000887579">
    <property type="component" value="Unplaced"/>
</dbReference>
<dbReference type="WBParaSite" id="ES5_v2.g12802.t1">
    <property type="protein sequence ID" value="ES5_v2.g12802.t1"/>
    <property type="gene ID" value="ES5_v2.g12802"/>
</dbReference>
<evidence type="ECO:0000313" key="2">
    <source>
        <dbReference type="WBParaSite" id="ES5_v2.g12802.t1"/>
    </source>
</evidence>
<evidence type="ECO:0000313" key="1">
    <source>
        <dbReference type="Proteomes" id="UP000887579"/>
    </source>
</evidence>
<organism evidence="1 2">
    <name type="scientific">Panagrolaimus sp. ES5</name>
    <dbReference type="NCBI Taxonomy" id="591445"/>
    <lineage>
        <taxon>Eukaryota</taxon>
        <taxon>Metazoa</taxon>
        <taxon>Ecdysozoa</taxon>
        <taxon>Nematoda</taxon>
        <taxon>Chromadorea</taxon>
        <taxon>Rhabditida</taxon>
        <taxon>Tylenchina</taxon>
        <taxon>Panagrolaimomorpha</taxon>
        <taxon>Panagrolaimoidea</taxon>
        <taxon>Panagrolaimidae</taxon>
        <taxon>Panagrolaimus</taxon>
    </lineage>
</organism>